<reference evidence="9" key="1">
    <citation type="submission" date="2014-09" db="EMBL/GenBank/DDBJ databases">
        <authorList>
            <person name="Magalhaes I.L.F."/>
            <person name="Oliveira U."/>
            <person name="Santos F.R."/>
            <person name="Vidigal T.H.D.A."/>
            <person name="Brescovit A.D."/>
            <person name="Santos A.J."/>
        </authorList>
    </citation>
    <scope>NUCLEOTIDE SEQUENCE</scope>
</reference>
<dbReference type="GO" id="GO:0098609">
    <property type="term" value="P:cell-cell adhesion"/>
    <property type="evidence" value="ECO:0007669"/>
    <property type="project" value="TreeGrafter"/>
</dbReference>
<accession>A0A0K8S6X8</accession>
<dbReference type="Pfam" id="PF08205">
    <property type="entry name" value="C2-set_2"/>
    <property type="match status" value="1"/>
</dbReference>
<sequence>RQTLFLNFFYFRRQTVLCCGCKCLAAMTVMWAVFVFVIVIVQVAVCQRVVVPKDREQVVRSGEEANLLCQSGQPLDNCQFDVPSGRSLNVRPDAVPRGGLGYFGEGFEKGQCGLHIQTVTEEWNGVYICTVTPKGSFDAYKANMSLIVAKAPNSPELTVSGGDGGMTDDYKEGDTIYATCRINQGRPAANISWYIGDERITEGLQMPVVEEYKTQGGLSSVQQNISRRLQYSDNGKQLKCVGEHPLLAVSGNTTVHQLNVLFGPKPLPDFEHFGLVEGEEGRISVVVPANPRPSFTWYINDEPYYEGDDEPTKKYHALRATESREKGRGYWESTLVIRVLAKEDVDQKYRVKAENKYGNQQYSVVISTNPEPKVLDLGVGTIFVIVLAVLLVLIVTSLLVFARARGRWCFSGEAGPNVASESSDTESATERGSNVSKKALFKLTFKKNPAKSSDPQESPIADQQAGQEPKPDDEGVVYAELDLKNSAPGPRTRLVRHEDEKTEYAEILHSGKEKN</sequence>
<evidence type="ECO:0000256" key="5">
    <source>
        <dbReference type="ARBA" id="ARBA00023319"/>
    </source>
</evidence>
<organism evidence="9">
    <name type="scientific">Lygus hesperus</name>
    <name type="common">Western plant bug</name>
    <dbReference type="NCBI Taxonomy" id="30085"/>
    <lineage>
        <taxon>Eukaryota</taxon>
        <taxon>Metazoa</taxon>
        <taxon>Ecdysozoa</taxon>
        <taxon>Arthropoda</taxon>
        <taxon>Hexapoda</taxon>
        <taxon>Insecta</taxon>
        <taxon>Pterygota</taxon>
        <taxon>Neoptera</taxon>
        <taxon>Paraneoptera</taxon>
        <taxon>Hemiptera</taxon>
        <taxon>Heteroptera</taxon>
        <taxon>Panheteroptera</taxon>
        <taxon>Cimicomorpha</taxon>
        <taxon>Miridae</taxon>
        <taxon>Mirini</taxon>
        <taxon>Lygus</taxon>
    </lineage>
</organism>
<dbReference type="GO" id="GO:0050839">
    <property type="term" value="F:cell adhesion molecule binding"/>
    <property type="evidence" value="ECO:0007669"/>
    <property type="project" value="TreeGrafter"/>
</dbReference>
<keyword evidence="7" id="KW-0812">Transmembrane</keyword>
<evidence type="ECO:0000256" key="2">
    <source>
        <dbReference type="ARBA" id="ARBA00023136"/>
    </source>
</evidence>
<comment type="subcellular location">
    <subcellularLocation>
        <location evidence="1">Membrane</location>
        <topology evidence="1">Single-pass type I membrane protein</topology>
    </subcellularLocation>
</comment>
<feature type="compositionally biased region" description="Basic and acidic residues" evidence="6">
    <location>
        <begin position="495"/>
        <end position="515"/>
    </location>
</feature>
<evidence type="ECO:0000313" key="9">
    <source>
        <dbReference type="EMBL" id="JAG49041.1"/>
    </source>
</evidence>
<evidence type="ECO:0000256" key="7">
    <source>
        <dbReference type="SAM" id="Phobius"/>
    </source>
</evidence>
<dbReference type="PANTHER" id="PTHR11640:SF31">
    <property type="entry name" value="IRREGULAR CHIASM C-ROUGHEST PROTEIN-RELATED"/>
    <property type="match status" value="1"/>
</dbReference>
<dbReference type="EMBL" id="GBRD01016786">
    <property type="protein sequence ID" value="JAG49041.1"/>
    <property type="molecule type" value="Transcribed_RNA"/>
</dbReference>
<evidence type="ECO:0000256" key="3">
    <source>
        <dbReference type="ARBA" id="ARBA00023157"/>
    </source>
</evidence>
<feature type="region of interest" description="Disordered" evidence="6">
    <location>
        <begin position="447"/>
        <end position="515"/>
    </location>
</feature>
<evidence type="ECO:0000259" key="8">
    <source>
        <dbReference type="PROSITE" id="PS50835"/>
    </source>
</evidence>
<dbReference type="SUPFAM" id="SSF48726">
    <property type="entry name" value="Immunoglobulin"/>
    <property type="match status" value="3"/>
</dbReference>
<keyword evidence="3" id="KW-1015">Disulfide bond</keyword>
<dbReference type="PANTHER" id="PTHR11640">
    <property type="entry name" value="NEPHRIN"/>
    <property type="match status" value="1"/>
</dbReference>
<evidence type="ECO:0000256" key="4">
    <source>
        <dbReference type="ARBA" id="ARBA00023180"/>
    </source>
</evidence>
<evidence type="ECO:0000256" key="6">
    <source>
        <dbReference type="SAM" id="MobiDB-lite"/>
    </source>
</evidence>
<dbReference type="GO" id="GO:0005911">
    <property type="term" value="C:cell-cell junction"/>
    <property type="evidence" value="ECO:0007669"/>
    <property type="project" value="TreeGrafter"/>
</dbReference>
<protein>
    <recommendedName>
        <fullName evidence="8">Ig-like domain-containing protein</fullName>
    </recommendedName>
</protein>
<feature type="non-terminal residue" evidence="9">
    <location>
        <position position="1"/>
    </location>
</feature>
<keyword evidence="5" id="KW-0393">Immunoglobulin domain</keyword>
<keyword evidence="4" id="KW-0325">Glycoprotein</keyword>
<name>A0A0K8S6X8_LYGHE</name>
<dbReference type="AlphaFoldDB" id="A0A0K8S6X8"/>
<dbReference type="GO" id="GO:0005886">
    <property type="term" value="C:plasma membrane"/>
    <property type="evidence" value="ECO:0007669"/>
    <property type="project" value="TreeGrafter"/>
</dbReference>
<dbReference type="InterPro" id="IPR036179">
    <property type="entry name" value="Ig-like_dom_sf"/>
</dbReference>
<feature type="domain" description="Ig-like" evidence="8">
    <location>
        <begin position="155"/>
        <end position="259"/>
    </location>
</feature>
<dbReference type="InterPro" id="IPR013162">
    <property type="entry name" value="CD80_C2-set"/>
</dbReference>
<dbReference type="InterPro" id="IPR007110">
    <property type="entry name" value="Ig-like_dom"/>
</dbReference>
<dbReference type="Gene3D" id="2.60.40.10">
    <property type="entry name" value="Immunoglobulins"/>
    <property type="match status" value="2"/>
</dbReference>
<keyword evidence="2 7" id="KW-0472">Membrane</keyword>
<dbReference type="PROSITE" id="PS50835">
    <property type="entry name" value="IG_LIKE"/>
    <property type="match status" value="1"/>
</dbReference>
<proteinExistence type="predicted"/>
<feature type="transmembrane region" description="Helical" evidence="7">
    <location>
        <begin position="21"/>
        <end position="45"/>
    </location>
</feature>
<dbReference type="Pfam" id="PF07679">
    <property type="entry name" value="I-set"/>
    <property type="match status" value="1"/>
</dbReference>
<dbReference type="InterPro" id="IPR013783">
    <property type="entry name" value="Ig-like_fold"/>
</dbReference>
<evidence type="ECO:0000256" key="1">
    <source>
        <dbReference type="ARBA" id="ARBA00004479"/>
    </source>
</evidence>
<dbReference type="InterPro" id="IPR013098">
    <property type="entry name" value="Ig_I-set"/>
</dbReference>
<dbReference type="InterPro" id="IPR051275">
    <property type="entry name" value="Cell_adhesion_signaling"/>
</dbReference>
<keyword evidence="7" id="KW-1133">Transmembrane helix</keyword>
<feature type="transmembrane region" description="Helical" evidence="7">
    <location>
        <begin position="377"/>
        <end position="401"/>
    </location>
</feature>